<keyword evidence="2" id="KW-0732">Signal</keyword>
<protein>
    <submittedName>
        <fullName evidence="3">(rape) hypothetical protein</fullName>
    </submittedName>
    <submittedName>
        <fullName evidence="4">BnaA03g11870D protein</fullName>
    </submittedName>
</protein>
<dbReference type="EMBL" id="LK032543">
    <property type="protein sequence ID" value="CDY43040.1"/>
    <property type="molecule type" value="Genomic_DNA"/>
</dbReference>
<dbReference type="PaxDb" id="3708-A0A078HX61"/>
<dbReference type="EMBL" id="HG994357">
    <property type="protein sequence ID" value="CAF2121686.1"/>
    <property type="molecule type" value="Genomic_DNA"/>
</dbReference>
<feature type="chain" id="PRO_5040561301" evidence="2">
    <location>
        <begin position="20"/>
        <end position="85"/>
    </location>
</feature>
<sequence>MVFITRPLVLLVLFLSCSALYTPPDNYLISCGSSQNITFQGRTFVPESLLLKTGNSSLRTGSKSHHRVDIGSVSTSHQSKTPRGT</sequence>
<gene>
    <name evidence="4" type="primary">BnaA03g11870D</name>
    <name evidence="3" type="ORF">DARMORV10_A03P14660.1</name>
    <name evidence="4" type="ORF">GSBRNA2T00075869001</name>
</gene>
<dbReference type="Proteomes" id="UP001295469">
    <property type="component" value="Chromosome A03"/>
</dbReference>
<name>A0A078HX61_BRANA</name>
<reference evidence="4 5" key="1">
    <citation type="journal article" date="2014" name="Science">
        <title>Plant genetics. Early allopolyploid evolution in the post-Neolithic Brassica napus oilseed genome.</title>
        <authorList>
            <person name="Chalhoub B."/>
            <person name="Denoeud F."/>
            <person name="Liu S."/>
            <person name="Parkin I.A."/>
            <person name="Tang H."/>
            <person name="Wang X."/>
            <person name="Chiquet J."/>
            <person name="Belcram H."/>
            <person name="Tong C."/>
            <person name="Samans B."/>
            <person name="Correa M."/>
            <person name="Da Silva C."/>
            <person name="Just J."/>
            <person name="Falentin C."/>
            <person name="Koh C.S."/>
            <person name="Le Clainche I."/>
            <person name="Bernard M."/>
            <person name="Bento P."/>
            <person name="Noel B."/>
            <person name="Labadie K."/>
            <person name="Alberti A."/>
            <person name="Charles M."/>
            <person name="Arnaud D."/>
            <person name="Guo H."/>
            <person name="Daviaud C."/>
            <person name="Alamery S."/>
            <person name="Jabbari K."/>
            <person name="Zhao M."/>
            <person name="Edger P.P."/>
            <person name="Chelaifa H."/>
            <person name="Tack D."/>
            <person name="Lassalle G."/>
            <person name="Mestiri I."/>
            <person name="Schnel N."/>
            <person name="Le Paslier M.C."/>
            <person name="Fan G."/>
            <person name="Renault V."/>
            <person name="Bayer P.E."/>
            <person name="Golicz A.A."/>
            <person name="Manoli S."/>
            <person name="Lee T.H."/>
            <person name="Thi V.H."/>
            <person name="Chalabi S."/>
            <person name="Hu Q."/>
            <person name="Fan C."/>
            <person name="Tollenaere R."/>
            <person name="Lu Y."/>
            <person name="Battail C."/>
            <person name="Shen J."/>
            <person name="Sidebottom C.H."/>
            <person name="Wang X."/>
            <person name="Canaguier A."/>
            <person name="Chauveau A."/>
            <person name="Berard A."/>
            <person name="Deniot G."/>
            <person name="Guan M."/>
            <person name="Liu Z."/>
            <person name="Sun F."/>
            <person name="Lim Y.P."/>
            <person name="Lyons E."/>
            <person name="Town C.D."/>
            <person name="Bancroft I."/>
            <person name="Wang X."/>
            <person name="Meng J."/>
            <person name="Ma J."/>
            <person name="Pires J.C."/>
            <person name="King G.J."/>
            <person name="Brunel D."/>
            <person name="Delourme R."/>
            <person name="Renard M."/>
            <person name="Aury J.M."/>
            <person name="Adams K.L."/>
            <person name="Batley J."/>
            <person name="Snowdon R.J."/>
            <person name="Tost J."/>
            <person name="Edwards D."/>
            <person name="Zhou Y."/>
            <person name="Hua W."/>
            <person name="Sharpe A.G."/>
            <person name="Paterson A.H."/>
            <person name="Guan C."/>
            <person name="Wincker P."/>
        </authorList>
    </citation>
    <scope>NUCLEOTIDE SEQUENCE [LARGE SCALE GENOMIC DNA]</scope>
    <source>
        <strain evidence="5">cv. Darmor-bzh</strain>
    </source>
</reference>
<dbReference type="AlphaFoldDB" id="A0A078HX61"/>
<accession>A0A078HX61</accession>
<evidence type="ECO:0000313" key="4">
    <source>
        <dbReference type="EMBL" id="CDY43040.1"/>
    </source>
</evidence>
<dbReference type="Proteomes" id="UP000028999">
    <property type="component" value="Unassembled WGS sequence"/>
</dbReference>
<evidence type="ECO:0000313" key="3">
    <source>
        <dbReference type="EMBL" id="CAF2121686.1"/>
    </source>
</evidence>
<feature type="compositionally biased region" description="Polar residues" evidence="1">
    <location>
        <begin position="72"/>
        <end position="85"/>
    </location>
</feature>
<evidence type="ECO:0000256" key="2">
    <source>
        <dbReference type="SAM" id="SignalP"/>
    </source>
</evidence>
<reference evidence="4" key="2">
    <citation type="submission" date="2014-06" db="EMBL/GenBank/DDBJ databases">
        <authorList>
            <person name="Genoscope - CEA"/>
        </authorList>
    </citation>
    <scope>NUCLEOTIDE SEQUENCE</scope>
</reference>
<reference evidence="3" key="3">
    <citation type="submission" date="2021-01" db="EMBL/GenBank/DDBJ databases">
        <authorList>
            <consortium name="Genoscope - CEA"/>
            <person name="William W."/>
        </authorList>
    </citation>
    <scope>NUCLEOTIDE SEQUENCE</scope>
</reference>
<organism evidence="4 5">
    <name type="scientific">Brassica napus</name>
    <name type="common">Rape</name>
    <dbReference type="NCBI Taxonomy" id="3708"/>
    <lineage>
        <taxon>Eukaryota</taxon>
        <taxon>Viridiplantae</taxon>
        <taxon>Streptophyta</taxon>
        <taxon>Embryophyta</taxon>
        <taxon>Tracheophyta</taxon>
        <taxon>Spermatophyta</taxon>
        <taxon>Magnoliopsida</taxon>
        <taxon>eudicotyledons</taxon>
        <taxon>Gunneridae</taxon>
        <taxon>Pentapetalae</taxon>
        <taxon>rosids</taxon>
        <taxon>malvids</taxon>
        <taxon>Brassicales</taxon>
        <taxon>Brassicaceae</taxon>
        <taxon>Brassiceae</taxon>
        <taxon>Brassica</taxon>
    </lineage>
</organism>
<feature type="region of interest" description="Disordered" evidence="1">
    <location>
        <begin position="56"/>
        <end position="85"/>
    </location>
</feature>
<evidence type="ECO:0000256" key="1">
    <source>
        <dbReference type="SAM" id="MobiDB-lite"/>
    </source>
</evidence>
<keyword evidence="5" id="KW-1185">Reference proteome</keyword>
<evidence type="ECO:0000313" key="5">
    <source>
        <dbReference type="Proteomes" id="UP000028999"/>
    </source>
</evidence>
<dbReference type="Gramene" id="CDY43040">
    <property type="protein sequence ID" value="CDY43040"/>
    <property type="gene ID" value="GSBRNA2T00075869001"/>
</dbReference>
<dbReference type="PROSITE" id="PS51257">
    <property type="entry name" value="PROKAR_LIPOPROTEIN"/>
    <property type="match status" value="1"/>
</dbReference>
<feature type="signal peptide" evidence="2">
    <location>
        <begin position="1"/>
        <end position="19"/>
    </location>
</feature>
<proteinExistence type="predicted"/>